<dbReference type="GO" id="GO:0003677">
    <property type="term" value="F:DNA binding"/>
    <property type="evidence" value="ECO:0007669"/>
    <property type="project" value="InterPro"/>
</dbReference>
<evidence type="ECO:0000256" key="4">
    <source>
        <dbReference type="ARBA" id="ARBA00023242"/>
    </source>
</evidence>
<dbReference type="AlphaFoldDB" id="A0A0G4MPN2"/>
<dbReference type="PANTHER" id="PTHR44040">
    <property type="entry name" value="RETINOBLASTOMA-BINDING PROTEIN 5"/>
    <property type="match status" value="1"/>
</dbReference>
<feature type="non-terminal residue" evidence="6">
    <location>
        <position position="477"/>
    </location>
</feature>
<evidence type="ECO:0000259" key="5">
    <source>
        <dbReference type="Pfam" id="PF04992"/>
    </source>
</evidence>
<dbReference type="SUPFAM" id="SSF50978">
    <property type="entry name" value="WD40 repeat-like"/>
    <property type="match status" value="1"/>
</dbReference>
<dbReference type="InterPro" id="IPR037850">
    <property type="entry name" value="RBBP5/Swd1"/>
</dbReference>
<evidence type="ECO:0000256" key="3">
    <source>
        <dbReference type="ARBA" id="ARBA00022737"/>
    </source>
</evidence>
<gene>
    <name evidence="6" type="ORF">BN1708_016498</name>
</gene>
<dbReference type="InterPro" id="IPR001680">
    <property type="entry name" value="WD40_rpt"/>
</dbReference>
<dbReference type="InterPro" id="IPR036322">
    <property type="entry name" value="WD40_repeat_dom_sf"/>
</dbReference>
<dbReference type="Pfam" id="PF04992">
    <property type="entry name" value="RNA_pol_Rpb1_6"/>
    <property type="match status" value="1"/>
</dbReference>
<evidence type="ECO:0000313" key="7">
    <source>
        <dbReference type="Proteomes" id="UP000044602"/>
    </source>
</evidence>
<dbReference type="STRING" id="100787.A0A0G4MPN2"/>
<accession>A0A0G4MPN2</accession>
<dbReference type="PANTHER" id="PTHR44040:SF1">
    <property type="entry name" value="RETINOBLASTOMA-BINDING PROTEIN 5"/>
    <property type="match status" value="1"/>
</dbReference>
<proteinExistence type="predicted"/>
<dbReference type="Gene3D" id="2.130.10.10">
    <property type="entry name" value="YVTN repeat-like/Quinoprotein amine dehydrogenase"/>
    <property type="match status" value="1"/>
</dbReference>
<evidence type="ECO:0000256" key="1">
    <source>
        <dbReference type="ARBA" id="ARBA00004123"/>
    </source>
</evidence>
<keyword evidence="3" id="KW-0677">Repeat</keyword>
<sequence>MLVDVTEPVEVKHALTSIPKRSSGDGDDALAEKHAKEDAKQTTTVTIFTASGDHIIAGTNKGWINIIDVKSRSVIHSGKQCNGVITTLRLTRSGRDLLVNSQDRKVRTFYVPDLNAKDLDVDTLYLIKEHEFEDQVNRLSWNHVTFTATGEYVAASTYNNHEIYVWERRTGSLTRILDGPKEEQGVIEWHPQRHFLATCGLETGRIYVWSIVPEQKWARLAPDFAQVEENQEYQRMDFLNMSNKKFDDRYKLDVMDANKPEELDWLEYGNEIAGDPASQQLLDEEYEALAEDRRVVREINFRRKDDESMQLPLNIVRIMETAKKLFNVQDFQRSDLTPQDVIPAVASMLDRMTVVRGQDGLSKEADYNATILFKAHMRSRLAFKRVACLQRLNKLAFSHVLGELEGRWAKASISPGEMVGVLAAQSIGEPATQMTLNTFHFAGVSSKNVTLGVPRLKEILNLAQNIKTPSMVVYLSE</sequence>
<dbReference type="InterPro" id="IPR015943">
    <property type="entry name" value="WD40/YVTN_repeat-like_dom_sf"/>
</dbReference>
<keyword evidence="7" id="KW-1185">Reference proteome</keyword>
<dbReference type="Proteomes" id="UP000044602">
    <property type="component" value="Unassembled WGS sequence"/>
</dbReference>
<evidence type="ECO:0000313" key="6">
    <source>
        <dbReference type="EMBL" id="CRK36015.1"/>
    </source>
</evidence>
<dbReference type="GO" id="GO:0006351">
    <property type="term" value="P:DNA-templated transcription"/>
    <property type="evidence" value="ECO:0007669"/>
    <property type="project" value="InterPro"/>
</dbReference>
<reference evidence="6 7" key="1">
    <citation type="submission" date="2015-05" db="EMBL/GenBank/DDBJ databases">
        <authorList>
            <person name="Wang D.B."/>
            <person name="Wang M."/>
        </authorList>
    </citation>
    <scope>NUCLEOTIDE SEQUENCE [LARGE SCALE GENOMIC DNA]</scope>
    <source>
        <strain evidence="6">VL1</strain>
    </source>
</reference>
<evidence type="ECO:0000256" key="2">
    <source>
        <dbReference type="ARBA" id="ARBA00022574"/>
    </source>
</evidence>
<dbReference type="SMART" id="SM00320">
    <property type="entry name" value="WD40"/>
    <property type="match status" value="3"/>
</dbReference>
<name>A0A0G4MPN2_VERLO</name>
<dbReference type="InterPro" id="IPR007075">
    <property type="entry name" value="RNA_pol_Rpb1_6"/>
</dbReference>
<comment type="subcellular location">
    <subcellularLocation>
        <location evidence="1">Nucleus</location>
    </subcellularLocation>
</comment>
<dbReference type="GO" id="GO:0048188">
    <property type="term" value="C:Set1C/COMPASS complex"/>
    <property type="evidence" value="ECO:0007669"/>
    <property type="project" value="InterPro"/>
</dbReference>
<dbReference type="SUPFAM" id="SSF64484">
    <property type="entry name" value="beta and beta-prime subunits of DNA dependent RNA-polymerase"/>
    <property type="match status" value="1"/>
</dbReference>
<keyword evidence="4" id="KW-0539">Nucleus</keyword>
<dbReference type="EMBL" id="CVQH01023850">
    <property type="protein sequence ID" value="CRK36015.1"/>
    <property type="molecule type" value="Genomic_DNA"/>
</dbReference>
<keyword evidence="2" id="KW-0853">WD repeat</keyword>
<dbReference type="GO" id="GO:0003899">
    <property type="term" value="F:DNA-directed RNA polymerase activity"/>
    <property type="evidence" value="ECO:0007669"/>
    <property type="project" value="UniProtKB-EC"/>
</dbReference>
<feature type="domain" description="RNA polymerase Rpb1" evidence="5">
    <location>
        <begin position="232"/>
        <end position="411"/>
    </location>
</feature>
<protein>
    <recommendedName>
        <fullName evidence="5">RNA polymerase Rpb1 domain-containing protein</fullName>
    </recommendedName>
</protein>
<organism evidence="6 7">
    <name type="scientific">Verticillium longisporum</name>
    <name type="common">Verticillium dahliae var. longisporum</name>
    <dbReference type="NCBI Taxonomy" id="100787"/>
    <lineage>
        <taxon>Eukaryota</taxon>
        <taxon>Fungi</taxon>
        <taxon>Dikarya</taxon>
        <taxon>Ascomycota</taxon>
        <taxon>Pezizomycotina</taxon>
        <taxon>Sordariomycetes</taxon>
        <taxon>Hypocreomycetidae</taxon>
        <taxon>Glomerellales</taxon>
        <taxon>Plectosphaerellaceae</taxon>
        <taxon>Verticillium</taxon>
    </lineage>
</organism>